<dbReference type="Pfam" id="PF04055">
    <property type="entry name" value="Radical_SAM"/>
    <property type="match status" value="1"/>
</dbReference>
<evidence type="ECO:0000256" key="5">
    <source>
        <dbReference type="ARBA" id="ARBA00022723"/>
    </source>
</evidence>
<dbReference type="InterPro" id="IPR006638">
    <property type="entry name" value="Elp3/MiaA/NifB-like_rSAM"/>
</dbReference>
<dbReference type="PROSITE" id="PS51449">
    <property type="entry name" value="MTTASE_N"/>
    <property type="match status" value="1"/>
</dbReference>
<dbReference type="InterPro" id="IPR002792">
    <property type="entry name" value="TRAM_dom"/>
</dbReference>
<dbReference type="EMBL" id="PCRK01000160">
    <property type="protein sequence ID" value="PIP18813.1"/>
    <property type="molecule type" value="Genomic_DNA"/>
</dbReference>
<feature type="binding site" evidence="8">
    <location>
        <position position="133"/>
    </location>
    <ligand>
        <name>[4Fe-4S] cluster</name>
        <dbReference type="ChEBI" id="CHEBI:49883"/>
        <label>2</label>
        <note>4Fe-4S-S-AdoMet</note>
    </ligand>
</feature>
<proteinExistence type="inferred from homology"/>
<keyword evidence="3 8" id="KW-0808">Transferase</keyword>
<feature type="binding site" evidence="8">
    <location>
        <position position="12"/>
    </location>
    <ligand>
        <name>[4Fe-4S] cluster</name>
        <dbReference type="ChEBI" id="CHEBI:49883"/>
        <label>1</label>
    </ligand>
</feature>
<evidence type="ECO:0000259" key="10">
    <source>
        <dbReference type="PROSITE" id="PS51449"/>
    </source>
</evidence>
<evidence type="ECO:0000256" key="2">
    <source>
        <dbReference type="ARBA" id="ARBA00022490"/>
    </source>
</evidence>
<keyword evidence="5 8" id="KW-0479">Metal-binding</keyword>
<dbReference type="SFLD" id="SFLDG01082">
    <property type="entry name" value="B12-binding_domain_containing"/>
    <property type="match status" value="1"/>
</dbReference>
<evidence type="ECO:0000313" key="12">
    <source>
        <dbReference type="EMBL" id="PIP18813.1"/>
    </source>
</evidence>
<keyword evidence="6 8" id="KW-0408">Iron</keyword>
<dbReference type="EC" id="2.8.4.4" evidence="8"/>
<dbReference type="NCBIfam" id="TIGR00089">
    <property type="entry name" value="MiaB/RimO family radical SAM methylthiotransferase"/>
    <property type="match status" value="1"/>
</dbReference>
<evidence type="ECO:0000256" key="6">
    <source>
        <dbReference type="ARBA" id="ARBA00023004"/>
    </source>
</evidence>
<keyword evidence="12" id="KW-0687">Ribonucleoprotein</keyword>
<dbReference type="Gene3D" id="3.80.30.20">
    <property type="entry name" value="tm_1862 like domain"/>
    <property type="match status" value="1"/>
</dbReference>
<dbReference type="Gene3D" id="3.40.50.12160">
    <property type="entry name" value="Methylthiotransferase, N-terminal domain"/>
    <property type="match status" value="1"/>
</dbReference>
<dbReference type="Pfam" id="PF00919">
    <property type="entry name" value="UPF0004"/>
    <property type="match status" value="1"/>
</dbReference>
<evidence type="ECO:0000256" key="7">
    <source>
        <dbReference type="ARBA" id="ARBA00023014"/>
    </source>
</evidence>
<feature type="domain" description="TRAM" evidence="9">
    <location>
        <begin position="349"/>
        <end position="415"/>
    </location>
</feature>
<comment type="subcellular location">
    <subcellularLocation>
        <location evidence="8">Cytoplasm</location>
    </subcellularLocation>
</comment>
<evidence type="ECO:0000259" key="9">
    <source>
        <dbReference type="PROSITE" id="PS50926"/>
    </source>
</evidence>
<evidence type="ECO:0000259" key="11">
    <source>
        <dbReference type="PROSITE" id="PS51918"/>
    </source>
</evidence>
<name>A0A2G9YJA9_9BACT</name>
<gene>
    <name evidence="8" type="primary">rimO</name>
    <name evidence="12" type="ORF">COX41_06235</name>
</gene>
<comment type="cofactor">
    <cofactor evidence="8">
        <name>[4Fe-4S] cluster</name>
        <dbReference type="ChEBI" id="CHEBI:49883"/>
    </cofactor>
    <text evidence="8">Binds 2 [4Fe-4S] clusters. One cluster is coordinated with 3 cysteines and an exchangeable S-adenosyl-L-methionine.</text>
</comment>
<evidence type="ECO:0000256" key="1">
    <source>
        <dbReference type="ARBA" id="ARBA00022485"/>
    </source>
</evidence>
<dbReference type="InterPro" id="IPR023404">
    <property type="entry name" value="rSAM_horseshoe"/>
</dbReference>
<evidence type="ECO:0000256" key="3">
    <source>
        <dbReference type="ARBA" id="ARBA00022679"/>
    </source>
</evidence>
<dbReference type="InterPro" id="IPR038135">
    <property type="entry name" value="Methylthiotransferase_N_sf"/>
</dbReference>
<dbReference type="GO" id="GO:0051539">
    <property type="term" value="F:4 iron, 4 sulfur cluster binding"/>
    <property type="evidence" value="ECO:0007669"/>
    <property type="project" value="UniProtKB-UniRule"/>
</dbReference>
<comment type="caution">
    <text evidence="12">The sequence shown here is derived from an EMBL/GenBank/DDBJ whole genome shotgun (WGS) entry which is preliminary data.</text>
</comment>
<dbReference type="CDD" id="cd01335">
    <property type="entry name" value="Radical_SAM"/>
    <property type="match status" value="1"/>
</dbReference>
<feature type="binding site" evidence="8">
    <location>
        <position position="47"/>
    </location>
    <ligand>
        <name>[4Fe-4S] cluster</name>
        <dbReference type="ChEBI" id="CHEBI:49883"/>
        <label>1</label>
    </ligand>
</feature>
<keyword evidence="7 8" id="KW-0411">Iron-sulfur</keyword>
<dbReference type="InterPro" id="IPR012340">
    <property type="entry name" value="NA-bd_OB-fold"/>
</dbReference>
<keyword evidence="4 8" id="KW-0949">S-adenosyl-L-methionine</keyword>
<dbReference type="InterPro" id="IPR058240">
    <property type="entry name" value="rSAM_sf"/>
</dbReference>
<sequence length="415" mass="47250">MKPTIGILSLGCPRNLVDSESILGRLIQKGYKIVEIDKAQVAIVNTCAFIEDAKRESVDAILDLVELKKEGRLKKIIVFGCLPQRYKAILNKELPEVDAFVGRVSLEAGLSRFAITPRHYAYLKICEGCVNLCSFCIIPKIKGRFLSLPVNSILNKVEDFDRSKISELNIIGQDITCFGIDLDASINLAKLLRKIVKKAKNIGWLRLLYLNPRRISDDLLKIIRDEQKICKYIDLPIQHINDRILKLMNRGTSRDKIIHVIDKIRKTIPNVALRTSVITGFPGETDKEFEELLKFIKDTKFERLGAFSYSREEGTKAYGFKNQVSEAVKLRRYNQVMSLQQEVSREVNRKFIGKTLEVLVDECKDGSYLGRSEFDAPEVDGLVYINSKRTLNLGDFVRLKITDTLEYDLIGEEEG</sequence>
<dbReference type="InterPro" id="IPR007197">
    <property type="entry name" value="rSAM"/>
</dbReference>
<dbReference type="InterPro" id="IPR005839">
    <property type="entry name" value="Methylthiotransferase"/>
</dbReference>
<dbReference type="PROSITE" id="PS51918">
    <property type="entry name" value="RADICAL_SAM"/>
    <property type="match status" value="1"/>
</dbReference>
<dbReference type="HAMAP" id="MF_01865">
    <property type="entry name" value="MTTase_RimO"/>
    <property type="match status" value="1"/>
</dbReference>
<dbReference type="Proteomes" id="UP000231292">
    <property type="component" value="Unassembled WGS sequence"/>
</dbReference>
<evidence type="ECO:0000256" key="4">
    <source>
        <dbReference type="ARBA" id="ARBA00022691"/>
    </source>
</evidence>
<dbReference type="GO" id="GO:0103039">
    <property type="term" value="F:protein methylthiotransferase activity"/>
    <property type="evidence" value="ECO:0007669"/>
    <property type="project" value="UniProtKB-EC"/>
</dbReference>
<evidence type="ECO:0000256" key="8">
    <source>
        <dbReference type="HAMAP-Rule" id="MF_01865"/>
    </source>
</evidence>
<accession>A0A2G9YJA9</accession>
<dbReference type="PANTHER" id="PTHR43837:SF1">
    <property type="entry name" value="RIBOSOMAL PROTEIN US12 METHYLTHIOTRANSFERASE RIMO"/>
    <property type="match status" value="1"/>
</dbReference>
<dbReference type="PANTHER" id="PTHR43837">
    <property type="entry name" value="RIBOSOMAL PROTEIN S12 METHYLTHIOTRANSFERASE RIMO"/>
    <property type="match status" value="1"/>
</dbReference>
<keyword evidence="1 8" id="KW-0004">4Fe-4S</keyword>
<dbReference type="FunFam" id="3.80.30.20:FF:000001">
    <property type="entry name" value="tRNA-2-methylthio-N(6)-dimethylallyladenosine synthase 2"/>
    <property type="match status" value="1"/>
</dbReference>
<dbReference type="InterPro" id="IPR013848">
    <property type="entry name" value="Methylthiotransferase_N"/>
</dbReference>
<dbReference type="Pfam" id="PF18693">
    <property type="entry name" value="TRAM_2"/>
    <property type="match status" value="1"/>
</dbReference>
<keyword evidence="2 8" id="KW-0963">Cytoplasm</keyword>
<reference evidence="12 13" key="1">
    <citation type="submission" date="2017-09" db="EMBL/GenBank/DDBJ databases">
        <title>Depth-based differentiation of microbial function through sediment-hosted aquifers and enrichment of novel symbionts in the deep terrestrial subsurface.</title>
        <authorList>
            <person name="Probst A.J."/>
            <person name="Ladd B."/>
            <person name="Jarett J.K."/>
            <person name="Geller-Mcgrath D.E."/>
            <person name="Sieber C.M."/>
            <person name="Emerson J.B."/>
            <person name="Anantharaman K."/>
            <person name="Thomas B.C."/>
            <person name="Malmstrom R."/>
            <person name="Stieglmeier M."/>
            <person name="Klingl A."/>
            <person name="Woyke T."/>
            <person name="Ryan C.M."/>
            <person name="Banfield J.F."/>
        </authorList>
    </citation>
    <scope>NUCLEOTIDE SEQUENCE [LARGE SCALE GENOMIC DNA]</scope>
    <source>
        <strain evidence="12">CG23_combo_of_CG06-09_8_20_14_all_41_10</strain>
    </source>
</reference>
<feature type="binding site" evidence="8">
    <location>
        <position position="136"/>
    </location>
    <ligand>
        <name>[4Fe-4S] cluster</name>
        <dbReference type="ChEBI" id="CHEBI:49883"/>
        <label>2</label>
        <note>4Fe-4S-S-AdoMet</note>
    </ligand>
</feature>
<feature type="binding site" evidence="8">
    <location>
        <position position="129"/>
    </location>
    <ligand>
        <name>[4Fe-4S] cluster</name>
        <dbReference type="ChEBI" id="CHEBI:49883"/>
        <label>2</label>
        <note>4Fe-4S-S-AdoMet</note>
    </ligand>
</feature>
<dbReference type="SUPFAM" id="SSF102114">
    <property type="entry name" value="Radical SAM enzymes"/>
    <property type="match status" value="1"/>
</dbReference>
<dbReference type="SMART" id="SM00729">
    <property type="entry name" value="Elp3"/>
    <property type="match status" value="1"/>
</dbReference>
<dbReference type="GO" id="GO:0035599">
    <property type="term" value="F:aspartic acid methylthiotransferase activity"/>
    <property type="evidence" value="ECO:0007669"/>
    <property type="project" value="TreeGrafter"/>
</dbReference>
<dbReference type="FunFam" id="2.40.50.140:FF:000210">
    <property type="entry name" value="Ribosomal protein S12 methylthiotransferase RimO"/>
    <property type="match status" value="1"/>
</dbReference>
<dbReference type="InterPro" id="IPR005840">
    <property type="entry name" value="Ribosomal_uS12_MeSTrfase_RimO"/>
</dbReference>
<dbReference type="SFLD" id="SFLDG01061">
    <property type="entry name" value="methylthiotransferase"/>
    <property type="match status" value="1"/>
</dbReference>
<dbReference type="GO" id="GO:0006400">
    <property type="term" value="P:tRNA modification"/>
    <property type="evidence" value="ECO:0007669"/>
    <property type="project" value="InterPro"/>
</dbReference>
<dbReference type="PROSITE" id="PS50926">
    <property type="entry name" value="TRAM"/>
    <property type="match status" value="1"/>
</dbReference>
<evidence type="ECO:0000313" key="13">
    <source>
        <dbReference type="Proteomes" id="UP000231292"/>
    </source>
</evidence>
<dbReference type="GO" id="GO:0005829">
    <property type="term" value="C:cytosol"/>
    <property type="evidence" value="ECO:0007669"/>
    <property type="project" value="TreeGrafter"/>
</dbReference>
<organism evidence="12 13">
    <name type="scientific">Candidatus Sherwoodlollariibacterium unditelluris</name>
    <dbReference type="NCBI Taxonomy" id="1974757"/>
    <lineage>
        <taxon>Bacteria</taxon>
        <taxon>Pseudomonadati</taxon>
        <taxon>Candidatus Omnitrophota</taxon>
        <taxon>Candidatus Sherwoodlollariibacterium</taxon>
    </lineage>
</organism>
<dbReference type="InterPro" id="IPR020612">
    <property type="entry name" value="Methylthiotransferase_CS"/>
</dbReference>
<dbReference type="GO" id="GO:0005840">
    <property type="term" value="C:ribosome"/>
    <property type="evidence" value="ECO:0007669"/>
    <property type="project" value="UniProtKB-KW"/>
</dbReference>
<comment type="function">
    <text evidence="8">Catalyzes the methylthiolation of an aspartic acid residue of ribosomal protein uS12.</text>
</comment>
<dbReference type="SFLD" id="SFLDS00029">
    <property type="entry name" value="Radical_SAM"/>
    <property type="match status" value="1"/>
</dbReference>
<dbReference type="GO" id="GO:0046872">
    <property type="term" value="F:metal ion binding"/>
    <property type="evidence" value="ECO:0007669"/>
    <property type="project" value="UniProtKB-KW"/>
</dbReference>
<comment type="similarity">
    <text evidence="8">Belongs to the methylthiotransferase family. RimO subfamily.</text>
</comment>
<keyword evidence="12" id="KW-0689">Ribosomal protein</keyword>
<dbReference type="AlphaFoldDB" id="A0A2G9YJA9"/>
<dbReference type="Gene3D" id="2.40.50.140">
    <property type="entry name" value="Nucleic acid-binding proteins"/>
    <property type="match status" value="1"/>
</dbReference>
<protein>
    <recommendedName>
        <fullName evidence="8">Ribosomal protein uS12 methylthiotransferase RimO</fullName>
        <shortName evidence="8">uS12 MTTase</shortName>
        <shortName evidence="8">uS12 methylthiotransferase</shortName>
        <ecNumber evidence="8">2.8.4.4</ecNumber>
    </recommendedName>
    <alternativeName>
        <fullName evidence="8">Ribosomal protein uS12 (aspartate-C(3))-methylthiotransferase</fullName>
    </alternativeName>
    <alternativeName>
        <fullName evidence="8">Ribosome maturation factor RimO</fullName>
    </alternativeName>
</protein>
<comment type="catalytic activity">
    <reaction evidence="8">
        <text>L-aspartate(89)-[ribosomal protein uS12]-hydrogen + (sulfur carrier)-SH + AH2 + 2 S-adenosyl-L-methionine = 3-methylsulfanyl-L-aspartate(89)-[ribosomal protein uS12]-hydrogen + (sulfur carrier)-H + 5'-deoxyadenosine + L-methionine + A + S-adenosyl-L-homocysteine + 2 H(+)</text>
        <dbReference type="Rhea" id="RHEA:37087"/>
        <dbReference type="Rhea" id="RHEA-COMP:10460"/>
        <dbReference type="Rhea" id="RHEA-COMP:10461"/>
        <dbReference type="Rhea" id="RHEA-COMP:14737"/>
        <dbReference type="Rhea" id="RHEA-COMP:14739"/>
        <dbReference type="ChEBI" id="CHEBI:13193"/>
        <dbReference type="ChEBI" id="CHEBI:15378"/>
        <dbReference type="ChEBI" id="CHEBI:17319"/>
        <dbReference type="ChEBI" id="CHEBI:17499"/>
        <dbReference type="ChEBI" id="CHEBI:29917"/>
        <dbReference type="ChEBI" id="CHEBI:29961"/>
        <dbReference type="ChEBI" id="CHEBI:57844"/>
        <dbReference type="ChEBI" id="CHEBI:57856"/>
        <dbReference type="ChEBI" id="CHEBI:59789"/>
        <dbReference type="ChEBI" id="CHEBI:64428"/>
        <dbReference type="ChEBI" id="CHEBI:73599"/>
        <dbReference type="EC" id="2.8.4.4"/>
    </reaction>
</comment>
<feature type="binding site" evidence="8">
    <location>
        <position position="81"/>
    </location>
    <ligand>
        <name>[4Fe-4S] cluster</name>
        <dbReference type="ChEBI" id="CHEBI:49883"/>
        <label>1</label>
    </ligand>
</feature>
<dbReference type="PROSITE" id="PS01278">
    <property type="entry name" value="MTTASE_RADICAL"/>
    <property type="match status" value="1"/>
</dbReference>
<feature type="domain" description="Radical SAM core" evidence="11">
    <location>
        <begin position="115"/>
        <end position="346"/>
    </location>
</feature>
<feature type="domain" description="MTTase N-terminal" evidence="10">
    <location>
        <begin position="3"/>
        <end position="118"/>
    </location>
</feature>